<feature type="compositionally biased region" description="Basic residues" evidence="1">
    <location>
        <begin position="1"/>
        <end position="18"/>
    </location>
</feature>
<protein>
    <submittedName>
        <fullName evidence="2">Uncharacterized protein</fullName>
    </submittedName>
</protein>
<dbReference type="EMBL" id="BDIP01005616">
    <property type="protein sequence ID" value="GCA63945.1"/>
    <property type="molecule type" value="Genomic_DNA"/>
</dbReference>
<proteinExistence type="predicted"/>
<dbReference type="Proteomes" id="UP000265618">
    <property type="component" value="Unassembled WGS sequence"/>
</dbReference>
<comment type="caution">
    <text evidence="2">The sequence shown here is derived from an EMBL/GenBank/DDBJ whole genome shotgun (WGS) entry which is preliminary data.</text>
</comment>
<accession>A0A391NRJ9</accession>
<feature type="non-terminal residue" evidence="2">
    <location>
        <position position="33"/>
    </location>
</feature>
<feature type="region of interest" description="Disordered" evidence="1">
    <location>
        <begin position="1"/>
        <end position="33"/>
    </location>
</feature>
<dbReference type="AlphaFoldDB" id="A0A391NRJ9"/>
<evidence type="ECO:0000313" key="3">
    <source>
        <dbReference type="Proteomes" id="UP000265618"/>
    </source>
</evidence>
<name>A0A391NRJ9_9EUKA</name>
<reference evidence="2 3" key="1">
    <citation type="journal article" date="2018" name="PLoS ONE">
        <title>The draft genome of Kipferlia bialata reveals reductive genome evolution in fornicate parasites.</title>
        <authorList>
            <person name="Tanifuji G."/>
            <person name="Takabayashi S."/>
            <person name="Kume K."/>
            <person name="Takagi M."/>
            <person name="Nakayama T."/>
            <person name="Kamikawa R."/>
            <person name="Inagaki Y."/>
            <person name="Hashimoto T."/>
        </authorList>
    </citation>
    <scope>NUCLEOTIDE SEQUENCE [LARGE SCALE GENOMIC DNA]</scope>
    <source>
        <strain evidence="2">NY0173</strain>
    </source>
</reference>
<evidence type="ECO:0000256" key="1">
    <source>
        <dbReference type="SAM" id="MobiDB-lite"/>
    </source>
</evidence>
<organism evidence="2 3">
    <name type="scientific">Kipferlia bialata</name>
    <dbReference type="NCBI Taxonomy" id="797122"/>
    <lineage>
        <taxon>Eukaryota</taxon>
        <taxon>Metamonada</taxon>
        <taxon>Carpediemonas-like organisms</taxon>
        <taxon>Kipferlia</taxon>
    </lineage>
</organism>
<gene>
    <name evidence="2" type="ORF">KIPB_012583</name>
</gene>
<keyword evidence="3" id="KW-1185">Reference proteome</keyword>
<evidence type="ECO:0000313" key="2">
    <source>
        <dbReference type="EMBL" id="GCA63945.1"/>
    </source>
</evidence>
<sequence length="33" mass="3701">MPPKTRPRRPRGGAKGRRAPNAPVFEIRDVEGM</sequence>